<dbReference type="OrthoDB" id="9804960at2"/>
<organism evidence="5 6">
    <name type="scientific">Sporobacter termitidis DSM 10068</name>
    <dbReference type="NCBI Taxonomy" id="1123282"/>
    <lineage>
        <taxon>Bacteria</taxon>
        <taxon>Bacillati</taxon>
        <taxon>Bacillota</taxon>
        <taxon>Clostridia</taxon>
        <taxon>Eubacteriales</taxon>
        <taxon>Oscillospiraceae</taxon>
        <taxon>Sporobacter</taxon>
    </lineage>
</organism>
<dbReference type="RefSeq" id="WP_073076057.1">
    <property type="nucleotide sequence ID" value="NZ_FQXV01000001.1"/>
</dbReference>
<evidence type="ECO:0000256" key="1">
    <source>
        <dbReference type="ARBA" id="ARBA00007557"/>
    </source>
</evidence>
<dbReference type="STRING" id="1123282.SAMN02745823_00522"/>
<dbReference type="EMBL" id="FQXV01000001">
    <property type="protein sequence ID" value="SHH62333.1"/>
    <property type="molecule type" value="Genomic_DNA"/>
</dbReference>
<dbReference type="InterPro" id="IPR000049">
    <property type="entry name" value="ET-Flavoprotein_bsu_CS"/>
</dbReference>
<dbReference type="SUPFAM" id="SSF52402">
    <property type="entry name" value="Adenine nucleotide alpha hydrolases-like"/>
    <property type="match status" value="1"/>
</dbReference>
<dbReference type="GO" id="GO:0009055">
    <property type="term" value="F:electron transfer activity"/>
    <property type="evidence" value="ECO:0007669"/>
    <property type="project" value="InterPro"/>
</dbReference>
<dbReference type="InterPro" id="IPR014729">
    <property type="entry name" value="Rossmann-like_a/b/a_fold"/>
</dbReference>
<reference evidence="5 6" key="1">
    <citation type="submission" date="2016-11" db="EMBL/GenBank/DDBJ databases">
        <authorList>
            <person name="Jaros S."/>
            <person name="Januszkiewicz K."/>
            <person name="Wedrychowicz H."/>
        </authorList>
    </citation>
    <scope>NUCLEOTIDE SEQUENCE [LARGE SCALE GENOMIC DNA]</scope>
    <source>
        <strain evidence="5 6">DSM 10068</strain>
    </source>
</reference>
<accession>A0A1M5UI48</accession>
<name>A0A1M5UI48_9FIRM</name>
<sequence>MNILVCIKQVPDIEKIKVDSAKKVMIMDGVPNIVNQFDTYALETAVRIKDADPATKVFVVTMGPAQTKDAMKSCLSVGADRAYMVTDDVMNDSDTLATSYVLSAAAKAIEAREGVTFDLILCGKQAADGDTGHVGPQLAEYLNYPQITSASEITVDGGKVSARRPTDEGAEVVAAVLPAVVTMSQTAYEPRYASVKTKMAANRAEIPVLTAADLSLDAAGVGLAGSPSKVIKTFVPERKKGGLKIQEETGELSAQKLTALLSDAGVI</sequence>
<dbReference type="PROSITE" id="PS01065">
    <property type="entry name" value="ETF_BETA"/>
    <property type="match status" value="1"/>
</dbReference>
<keyword evidence="6" id="KW-1185">Reference proteome</keyword>
<dbReference type="AlphaFoldDB" id="A0A1M5UI48"/>
<comment type="similarity">
    <text evidence="1">Belongs to the ETF beta-subunit/FixA family.</text>
</comment>
<dbReference type="InterPro" id="IPR014730">
    <property type="entry name" value="ETF_a/b_N"/>
</dbReference>
<dbReference type="Proteomes" id="UP000183995">
    <property type="component" value="Unassembled WGS sequence"/>
</dbReference>
<comment type="cofactor">
    <cofactor evidence="3">
        <name>AMP</name>
        <dbReference type="ChEBI" id="CHEBI:456215"/>
    </cofactor>
</comment>
<evidence type="ECO:0000259" key="4">
    <source>
        <dbReference type="SMART" id="SM00893"/>
    </source>
</evidence>
<gene>
    <name evidence="5" type="ORF">SAMN02745823_00522</name>
</gene>
<evidence type="ECO:0000256" key="3">
    <source>
        <dbReference type="ARBA" id="ARBA00049933"/>
    </source>
</evidence>
<proteinExistence type="inferred from homology"/>
<protein>
    <recommendedName>
        <fullName evidence="2">Electron transfer flavoprotein small subunit</fullName>
    </recommendedName>
</protein>
<evidence type="ECO:0000313" key="5">
    <source>
        <dbReference type="EMBL" id="SHH62333.1"/>
    </source>
</evidence>
<feature type="domain" description="Electron transfer flavoprotein alpha/beta-subunit N-terminal" evidence="4">
    <location>
        <begin position="22"/>
        <end position="218"/>
    </location>
</feature>
<dbReference type="PANTHER" id="PTHR21294:SF17">
    <property type="entry name" value="PROTEIN FIXA"/>
    <property type="match status" value="1"/>
</dbReference>
<evidence type="ECO:0000256" key="2">
    <source>
        <dbReference type="ARBA" id="ARBA00042002"/>
    </source>
</evidence>
<dbReference type="InterPro" id="IPR012255">
    <property type="entry name" value="ETF_b"/>
</dbReference>
<dbReference type="SMART" id="SM00893">
    <property type="entry name" value="ETF"/>
    <property type="match status" value="1"/>
</dbReference>
<dbReference type="InterPro" id="IPR033948">
    <property type="entry name" value="ETF_beta_N"/>
</dbReference>
<dbReference type="PIRSF" id="PIRSF000090">
    <property type="entry name" value="Beta-ETF"/>
    <property type="match status" value="1"/>
</dbReference>
<dbReference type="Gene3D" id="3.40.50.620">
    <property type="entry name" value="HUPs"/>
    <property type="match status" value="1"/>
</dbReference>
<dbReference type="CDD" id="cd01714">
    <property type="entry name" value="ETF_beta"/>
    <property type="match status" value="1"/>
</dbReference>
<dbReference type="PANTHER" id="PTHR21294">
    <property type="entry name" value="ELECTRON TRANSFER FLAVOPROTEIN BETA-SUBUNIT"/>
    <property type="match status" value="1"/>
</dbReference>
<evidence type="ECO:0000313" key="6">
    <source>
        <dbReference type="Proteomes" id="UP000183995"/>
    </source>
</evidence>
<dbReference type="Pfam" id="PF01012">
    <property type="entry name" value="ETF"/>
    <property type="match status" value="1"/>
</dbReference>